<dbReference type="EMBL" id="BDRX01000011">
    <property type="protein sequence ID" value="GBF89618.1"/>
    <property type="molecule type" value="Genomic_DNA"/>
</dbReference>
<name>A0A2V0NPR1_9CHLO</name>
<feature type="compositionally biased region" description="Low complexity" evidence="5">
    <location>
        <begin position="18"/>
        <end position="45"/>
    </location>
</feature>
<comment type="similarity">
    <text evidence="4">Belongs to the cyclin family.</text>
</comment>
<dbReference type="InterPro" id="IPR048258">
    <property type="entry name" value="Cyclins_cyclin-box"/>
</dbReference>
<evidence type="ECO:0000256" key="5">
    <source>
        <dbReference type="SAM" id="MobiDB-lite"/>
    </source>
</evidence>
<feature type="region of interest" description="Disordered" evidence="5">
    <location>
        <begin position="17"/>
        <end position="94"/>
    </location>
</feature>
<dbReference type="SUPFAM" id="SSF47954">
    <property type="entry name" value="Cyclin-like"/>
    <property type="match status" value="2"/>
</dbReference>
<dbReference type="FunFam" id="1.10.472.10:FF:000057">
    <property type="entry name" value="Cyclin N-terminal domain containing 2"/>
    <property type="match status" value="1"/>
</dbReference>
<dbReference type="PANTHER" id="PTHR10177">
    <property type="entry name" value="CYCLINS"/>
    <property type="match status" value="1"/>
</dbReference>
<feature type="compositionally biased region" description="Basic and acidic residues" evidence="5">
    <location>
        <begin position="71"/>
        <end position="84"/>
    </location>
</feature>
<proteinExistence type="inferred from homology"/>
<evidence type="ECO:0000256" key="3">
    <source>
        <dbReference type="ARBA" id="ARBA00023306"/>
    </source>
</evidence>
<feature type="compositionally biased region" description="Gly residues" evidence="5">
    <location>
        <begin position="369"/>
        <end position="383"/>
    </location>
</feature>
<dbReference type="Pfam" id="PF02984">
    <property type="entry name" value="Cyclin_C"/>
    <property type="match status" value="1"/>
</dbReference>
<dbReference type="OrthoDB" id="2013528at2759"/>
<dbReference type="InterPro" id="IPR036915">
    <property type="entry name" value="Cyclin-like_sf"/>
</dbReference>
<evidence type="ECO:0000256" key="1">
    <source>
        <dbReference type="ARBA" id="ARBA00022618"/>
    </source>
</evidence>
<dbReference type="Gene3D" id="1.10.472.10">
    <property type="entry name" value="Cyclin-like"/>
    <property type="match status" value="2"/>
</dbReference>
<feature type="region of interest" description="Disordered" evidence="5">
    <location>
        <begin position="369"/>
        <end position="414"/>
    </location>
</feature>
<dbReference type="InterPro" id="IPR013763">
    <property type="entry name" value="Cyclin-like_dom"/>
</dbReference>
<evidence type="ECO:0000256" key="2">
    <source>
        <dbReference type="ARBA" id="ARBA00023127"/>
    </source>
</evidence>
<dbReference type="InterPro" id="IPR004367">
    <property type="entry name" value="Cyclin_C-dom"/>
</dbReference>
<keyword evidence="2 4" id="KW-0195">Cyclin</keyword>
<dbReference type="SMART" id="SM01332">
    <property type="entry name" value="Cyclin_C"/>
    <property type="match status" value="1"/>
</dbReference>
<keyword evidence="3" id="KW-0131">Cell cycle</keyword>
<dbReference type="GO" id="GO:0051301">
    <property type="term" value="P:cell division"/>
    <property type="evidence" value="ECO:0007669"/>
    <property type="project" value="UniProtKB-KW"/>
</dbReference>
<dbReference type="InParanoid" id="A0A2V0NPR1"/>
<gene>
    <name evidence="8" type="ORF">Rsub_02336</name>
</gene>
<organism evidence="8 9">
    <name type="scientific">Raphidocelis subcapitata</name>
    <dbReference type="NCBI Taxonomy" id="307507"/>
    <lineage>
        <taxon>Eukaryota</taxon>
        <taxon>Viridiplantae</taxon>
        <taxon>Chlorophyta</taxon>
        <taxon>core chlorophytes</taxon>
        <taxon>Chlorophyceae</taxon>
        <taxon>CS clade</taxon>
        <taxon>Sphaeropleales</taxon>
        <taxon>Selenastraceae</taxon>
        <taxon>Raphidocelis</taxon>
    </lineage>
</organism>
<protein>
    <submittedName>
        <fullName evidence="8">Uncharacterized protein</fullName>
    </submittedName>
</protein>
<accession>A0A2V0NPR1</accession>
<dbReference type="AlphaFoldDB" id="A0A2V0NPR1"/>
<evidence type="ECO:0000259" key="6">
    <source>
        <dbReference type="SMART" id="SM00385"/>
    </source>
</evidence>
<dbReference type="STRING" id="307507.A0A2V0NPR1"/>
<feature type="compositionally biased region" description="Low complexity" evidence="5">
    <location>
        <begin position="396"/>
        <end position="414"/>
    </location>
</feature>
<dbReference type="InterPro" id="IPR039361">
    <property type="entry name" value="Cyclin"/>
</dbReference>
<sequence>MAVCGLHLADVVKSCDRSLSSPASKASGASSVDRAPCSSRSSSEPSDQDFHFGGLDQPAARERPPLQAAVDCRRGAAAARRDQDSPQPDRCGWQATAAAELRDMIRREMLRESEQPPPAGYLSRPKAAAAGAGALVTPQMRSIVASWMCEAAAEFGLQQETLFLAVGLLDRFQACSPTGVPRNVLQLLAVACLMVASKQDEVTHPTVDEFTDIAAAAFNRDDLLRMERLLLDQVGWRLRPPTAFTFLHLLAQALAGRAPPRAVAAAAYLAELALLDYGTLPHPPSLVAAAALAAGAAKHGGGGGGGGGGVAGEIGRLTGYTLADLEPCAAQLLHLRQCAALADEVPAYHPLAFIRDKFGRGEWLGISGDGDGAGGAGDGGAVGEGSPPNGEHAHSHALAAAPQPQPQEALLSRP</sequence>
<dbReference type="Proteomes" id="UP000247498">
    <property type="component" value="Unassembled WGS sequence"/>
</dbReference>
<evidence type="ECO:0000259" key="7">
    <source>
        <dbReference type="SMART" id="SM01332"/>
    </source>
</evidence>
<dbReference type="InterPro" id="IPR006671">
    <property type="entry name" value="Cyclin_N"/>
</dbReference>
<feature type="domain" description="Cyclin-like" evidence="6">
    <location>
        <begin position="146"/>
        <end position="232"/>
    </location>
</feature>
<dbReference type="PROSITE" id="PS00292">
    <property type="entry name" value="CYCLINS"/>
    <property type="match status" value="1"/>
</dbReference>
<dbReference type="SMART" id="SM00385">
    <property type="entry name" value="CYCLIN"/>
    <property type="match status" value="2"/>
</dbReference>
<keyword evidence="1" id="KW-0132">Cell division</keyword>
<evidence type="ECO:0000256" key="4">
    <source>
        <dbReference type="RuleBase" id="RU000383"/>
    </source>
</evidence>
<evidence type="ECO:0000313" key="9">
    <source>
        <dbReference type="Proteomes" id="UP000247498"/>
    </source>
</evidence>
<feature type="domain" description="Cyclin C-terminal" evidence="7">
    <location>
        <begin position="241"/>
        <end position="372"/>
    </location>
</feature>
<reference evidence="8 9" key="1">
    <citation type="journal article" date="2018" name="Sci. Rep.">
        <title>Raphidocelis subcapitata (=Pseudokirchneriella subcapitata) provides an insight into genome evolution and environmental adaptations in the Sphaeropleales.</title>
        <authorList>
            <person name="Suzuki S."/>
            <person name="Yamaguchi H."/>
            <person name="Nakajima N."/>
            <person name="Kawachi M."/>
        </authorList>
    </citation>
    <scope>NUCLEOTIDE SEQUENCE [LARGE SCALE GENOMIC DNA]</scope>
    <source>
        <strain evidence="8 9">NIES-35</strain>
    </source>
</reference>
<feature type="domain" description="Cyclin-like" evidence="6">
    <location>
        <begin position="245"/>
        <end position="334"/>
    </location>
</feature>
<comment type="caution">
    <text evidence="8">The sequence shown here is derived from an EMBL/GenBank/DDBJ whole genome shotgun (WGS) entry which is preliminary data.</text>
</comment>
<evidence type="ECO:0000313" key="8">
    <source>
        <dbReference type="EMBL" id="GBF89618.1"/>
    </source>
</evidence>
<keyword evidence="9" id="KW-1185">Reference proteome</keyword>
<dbReference type="Pfam" id="PF00134">
    <property type="entry name" value="Cyclin_N"/>
    <property type="match status" value="1"/>
</dbReference>